<dbReference type="EMBL" id="JAGPYM010000036">
    <property type="protein sequence ID" value="KAH6874952.1"/>
    <property type="molecule type" value="Genomic_DNA"/>
</dbReference>
<dbReference type="OrthoDB" id="6247875at2759"/>
<sequence>MATYSEIRGDFRPDNAITFVTIQATGDIHVFIADSYGLMFVKGVADRFRLNGNTTNLSSQKCQQPVKVFHDDAVHKYRLCPLSLELLENPTLYDGFLFERDESDRAVAQRKLDQAKKATELQTHIPRPKNKQSLYQQAMSPEIARRHPGITSQAVSAIISEMWKNESLKVLAFWQSMADEEERQHKLLYPNYKYAPPKFISEKKLG</sequence>
<organism evidence="5 6">
    <name type="scientific">Thelonectria olida</name>
    <dbReference type="NCBI Taxonomy" id="1576542"/>
    <lineage>
        <taxon>Eukaryota</taxon>
        <taxon>Fungi</taxon>
        <taxon>Dikarya</taxon>
        <taxon>Ascomycota</taxon>
        <taxon>Pezizomycotina</taxon>
        <taxon>Sordariomycetes</taxon>
        <taxon>Hypocreomycetidae</taxon>
        <taxon>Hypocreales</taxon>
        <taxon>Nectriaceae</taxon>
        <taxon>Thelonectria</taxon>
    </lineage>
</organism>
<comment type="caution">
    <text evidence="5">The sequence shown here is derived from an EMBL/GenBank/DDBJ whole genome shotgun (WGS) entry which is preliminary data.</text>
</comment>
<dbReference type="GO" id="GO:0001228">
    <property type="term" value="F:DNA-binding transcription activator activity, RNA polymerase II-specific"/>
    <property type="evidence" value="ECO:0007669"/>
    <property type="project" value="TreeGrafter"/>
</dbReference>
<evidence type="ECO:0000256" key="2">
    <source>
        <dbReference type="ARBA" id="ARBA00023163"/>
    </source>
</evidence>
<dbReference type="CDD" id="cd01389">
    <property type="entry name" value="HMG-box_ROX1-like"/>
    <property type="match status" value="1"/>
</dbReference>
<dbReference type="SUPFAM" id="SSF47095">
    <property type="entry name" value="HMG-box"/>
    <property type="match status" value="1"/>
</dbReference>
<dbReference type="PROSITE" id="PS50118">
    <property type="entry name" value="HMG_BOX_2"/>
    <property type="match status" value="1"/>
</dbReference>
<keyword evidence="1 3" id="KW-0238">DNA-binding</keyword>
<evidence type="ECO:0000313" key="6">
    <source>
        <dbReference type="Proteomes" id="UP000777438"/>
    </source>
</evidence>
<dbReference type="GO" id="GO:0005634">
    <property type="term" value="C:nucleus"/>
    <property type="evidence" value="ECO:0007669"/>
    <property type="project" value="UniProtKB-UniRule"/>
</dbReference>
<dbReference type="InterPro" id="IPR050140">
    <property type="entry name" value="SRY-related_HMG-box_TF-like"/>
</dbReference>
<dbReference type="AlphaFoldDB" id="A0A9P8VSM6"/>
<feature type="DNA-binding region" description="HMG box" evidence="3">
    <location>
        <begin position="125"/>
        <end position="193"/>
    </location>
</feature>
<keyword evidence="2" id="KW-0804">Transcription</keyword>
<accession>A0A9P8VSM6</accession>
<dbReference type="InterPro" id="IPR009071">
    <property type="entry name" value="HMG_box_dom"/>
</dbReference>
<dbReference type="PANTHER" id="PTHR10270:SF161">
    <property type="entry name" value="SEX-DETERMINING REGION Y PROTEIN"/>
    <property type="match status" value="1"/>
</dbReference>
<evidence type="ECO:0000313" key="5">
    <source>
        <dbReference type="EMBL" id="KAH6874952.1"/>
    </source>
</evidence>
<proteinExistence type="predicted"/>
<keyword evidence="6" id="KW-1185">Reference proteome</keyword>
<dbReference type="SMART" id="SM00398">
    <property type="entry name" value="HMG"/>
    <property type="match status" value="1"/>
</dbReference>
<dbReference type="Gene3D" id="1.10.30.10">
    <property type="entry name" value="High mobility group box domain"/>
    <property type="match status" value="1"/>
</dbReference>
<dbReference type="PANTHER" id="PTHR10270">
    <property type="entry name" value="SOX TRANSCRIPTION FACTOR"/>
    <property type="match status" value="1"/>
</dbReference>
<dbReference type="Pfam" id="PF00505">
    <property type="entry name" value="HMG_box"/>
    <property type="match status" value="1"/>
</dbReference>
<dbReference type="GO" id="GO:0000978">
    <property type="term" value="F:RNA polymerase II cis-regulatory region sequence-specific DNA binding"/>
    <property type="evidence" value="ECO:0007669"/>
    <property type="project" value="TreeGrafter"/>
</dbReference>
<evidence type="ECO:0000256" key="1">
    <source>
        <dbReference type="ARBA" id="ARBA00023125"/>
    </source>
</evidence>
<dbReference type="GO" id="GO:0030154">
    <property type="term" value="P:cell differentiation"/>
    <property type="evidence" value="ECO:0007669"/>
    <property type="project" value="TreeGrafter"/>
</dbReference>
<evidence type="ECO:0000256" key="3">
    <source>
        <dbReference type="PROSITE-ProRule" id="PRU00267"/>
    </source>
</evidence>
<protein>
    <recommendedName>
        <fullName evidence="4">HMG box domain-containing protein</fullName>
    </recommendedName>
</protein>
<feature type="domain" description="HMG box" evidence="4">
    <location>
        <begin position="125"/>
        <end position="193"/>
    </location>
</feature>
<evidence type="ECO:0000259" key="4">
    <source>
        <dbReference type="PROSITE" id="PS50118"/>
    </source>
</evidence>
<gene>
    <name evidence="5" type="ORF">B0T10DRAFT_465439</name>
</gene>
<name>A0A9P8VSM6_9HYPO</name>
<reference evidence="5 6" key="1">
    <citation type="journal article" date="2021" name="Nat. Commun.">
        <title>Genetic determinants of endophytism in the Arabidopsis root mycobiome.</title>
        <authorList>
            <person name="Mesny F."/>
            <person name="Miyauchi S."/>
            <person name="Thiergart T."/>
            <person name="Pickel B."/>
            <person name="Atanasova L."/>
            <person name="Karlsson M."/>
            <person name="Huettel B."/>
            <person name="Barry K.W."/>
            <person name="Haridas S."/>
            <person name="Chen C."/>
            <person name="Bauer D."/>
            <person name="Andreopoulos W."/>
            <person name="Pangilinan J."/>
            <person name="LaButti K."/>
            <person name="Riley R."/>
            <person name="Lipzen A."/>
            <person name="Clum A."/>
            <person name="Drula E."/>
            <person name="Henrissat B."/>
            <person name="Kohler A."/>
            <person name="Grigoriev I.V."/>
            <person name="Martin F.M."/>
            <person name="Hacquard S."/>
        </authorList>
    </citation>
    <scope>NUCLEOTIDE SEQUENCE [LARGE SCALE GENOMIC DNA]</scope>
    <source>
        <strain evidence="5 6">MPI-CAGE-CH-0241</strain>
    </source>
</reference>
<dbReference type="Proteomes" id="UP000777438">
    <property type="component" value="Unassembled WGS sequence"/>
</dbReference>
<keyword evidence="3" id="KW-0539">Nucleus</keyword>
<dbReference type="InterPro" id="IPR036910">
    <property type="entry name" value="HMG_box_dom_sf"/>
</dbReference>